<evidence type="ECO:0000313" key="3">
    <source>
        <dbReference type="Proteomes" id="UP000243650"/>
    </source>
</evidence>
<protein>
    <submittedName>
        <fullName evidence="2">D-threo-aldose 1-dehydrogenase</fullName>
    </submittedName>
</protein>
<organism evidence="2 3">
    <name type="scientific">Alkalicoccus urumqiensis</name>
    <name type="common">Bacillus urumqiensis</name>
    <dbReference type="NCBI Taxonomy" id="1548213"/>
    <lineage>
        <taxon>Bacteria</taxon>
        <taxon>Bacillati</taxon>
        <taxon>Bacillota</taxon>
        <taxon>Bacilli</taxon>
        <taxon>Bacillales</taxon>
        <taxon>Bacillaceae</taxon>
        <taxon>Alkalicoccus</taxon>
    </lineage>
</organism>
<dbReference type="RefSeq" id="WP_105958529.1">
    <property type="nucleotide sequence ID" value="NZ_PVNS01000004.1"/>
</dbReference>
<comment type="caution">
    <text evidence="2">The sequence shown here is derived from an EMBL/GenBank/DDBJ whole genome shotgun (WGS) entry which is preliminary data.</text>
</comment>
<dbReference type="SUPFAM" id="SSF51430">
    <property type="entry name" value="NAD(P)-linked oxidoreductase"/>
    <property type="match status" value="1"/>
</dbReference>
<dbReference type="EMBL" id="PVNS01000004">
    <property type="protein sequence ID" value="PRO66339.1"/>
    <property type="molecule type" value="Genomic_DNA"/>
</dbReference>
<feature type="domain" description="NADP-dependent oxidoreductase" evidence="1">
    <location>
        <begin position="9"/>
        <end position="313"/>
    </location>
</feature>
<dbReference type="PANTHER" id="PTHR42686:SF1">
    <property type="entry name" value="GH17980P-RELATED"/>
    <property type="match status" value="1"/>
</dbReference>
<dbReference type="AlphaFoldDB" id="A0A2P6MJ76"/>
<evidence type="ECO:0000313" key="2">
    <source>
        <dbReference type="EMBL" id="PRO66339.1"/>
    </source>
</evidence>
<dbReference type="PANTHER" id="PTHR42686">
    <property type="entry name" value="GH17980P-RELATED"/>
    <property type="match status" value="1"/>
</dbReference>
<gene>
    <name evidence="2" type="ORF">C6I21_05925</name>
</gene>
<dbReference type="GO" id="GO:0005829">
    <property type="term" value="C:cytosol"/>
    <property type="evidence" value="ECO:0007669"/>
    <property type="project" value="TreeGrafter"/>
</dbReference>
<dbReference type="Gene3D" id="3.20.20.100">
    <property type="entry name" value="NADP-dependent oxidoreductase domain"/>
    <property type="match status" value="1"/>
</dbReference>
<dbReference type="InterPro" id="IPR020471">
    <property type="entry name" value="AKR"/>
</dbReference>
<dbReference type="Pfam" id="PF00248">
    <property type="entry name" value="Aldo_ket_red"/>
    <property type="match status" value="1"/>
</dbReference>
<reference evidence="2 3" key="1">
    <citation type="submission" date="2018-03" db="EMBL/GenBank/DDBJ databases">
        <title>Bacillus urumqiensis sp. nov., a moderately haloalkaliphilic bacterium isolated from a salt lake.</title>
        <authorList>
            <person name="Zhao B."/>
            <person name="Liao Z."/>
        </authorList>
    </citation>
    <scope>NUCLEOTIDE SEQUENCE [LARGE SCALE GENOMIC DNA]</scope>
    <source>
        <strain evidence="2 3">BZ-SZ-XJ18</strain>
    </source>
</reference>
<dbReference type="CDD" id="cd19152">
    <property type="entry name" value="AKR_AKR15A"/>
    <property type="match status" value="1"/>
</dbReference>
<name>A0A2P6MJ76_ALKUR</name>
<evidence type="ECO:0000259" key="1">
    <source>
        <dbReference type="Pfam" id="PF00248"/>
    </source>
</evidence>
<sequence>MAELKQNHKMGFGTAPLGNMFREIPEEEARRTVEAAWEHGIRYFDTAPFYGAGLAEIRLGEVLSQYNRDDFVLSTKVGRLILDEEEDKEGLFHYGRKNKVVDDYSAEATEKSLEDSMKRLQTDRLDYVYVHDISPDFQGDEWLARFDEARTGAFRVLEKKRKEGVIQGWGLGVNRTEPIETALQLEEMQPTISLQATRYNLLNHEHALQRLMPAAEKQGMDVVVGAPFGSGVLVGGDHYDYGDVPDAIARRVNRLKQIAESHDVPLNAAAIQFSAAHPAVAAVIPGGSRPERIKDNMEALQMNIPDAFWQELRRENLVSRQAPLPGGN</sequence>
<dbReference type="InterPro" id="IPR023210">
    <property type="entry name" value="NADP_OxRdtase_dom"/>
</dbReference>
<dbReference type="InterPro" id="IPR036812">
    <property type="entry name" value="NAD(P)_OxRdtase_dom_sf"/>
</dbReference>
<accession>A0A2P6MJ76</accession>
<dbReference type="GO" id="GO:0016491">
    <property type="term" value="F:oxidoreductase activity"/>
    <property type="evidence" value="ECO:0007669"/>
    <property type="project" value="InterPro"/>
</dbReference>
<dbReference type="OrthoDB" id="9773828at2"/>
<keyword evidence="3" id="KW-1185">Reference proteome</keyword>
<proteinExistence type="predicted"/>
<dbReference type="Proteomes" id="UP000243650">
    <property type="component" value="Unassembled WGS sequence"/>
</dbReference>